<keyword evidence="5" id="KW-1185">Reference proteome</keyword>
<dbReference type="Proteomes" id="UP001145087">
    <property type="component" value="Unassembled WGS sequence"/>
</dbReference>
<feature type="signal peptide" evidence="2">
    <location>
        <begin position="1"/>
        <end position="20"/>
    </location>
</feature>
<proteinExistence type="predicted"/>
<name>A0A9X3F4X1_9BACT</name>
<protein>
    <submittedName>
        <fullName evidence="4">Alpha/beta hydrolase</fullName>
    </submittedName>
</protein>
<dbReference type="AlphaFoldDB" id="A0A9X3F4X1"/>
<dbReference type="InterPro" id="IPR049492">
    <property type="entry name" value="BD-FAE-like_dom"/>
</dbReference>
<feature type="chain" id="PRO_5040754657" evidence="2">
    <location>
        <begin position="21"/>
        <end position="319"/>
    </location>
</feature>
<evidence type="ECO:0000259" key="3">
    <source>
        <dbReference type="Pfam" id="PF20434"/>
    </source>
</evidence>
<evidence type="ECO:0000313" key="5">
    <source>
        <dbReference type="Proteomes" id="UP001145087"/>
    </source>
</evidence>
<keyword evidence="1 4" id="KW-0378">Hydrolase</keyword>
<comment type="caution">
    <text evidence="4">The sequence shown here is derived from an EMBL/GenBank/DDBJ whole genome shotgun (WGS) entry which is preliminary data.</text>
</comment>
<dbReference type="PANTHER" id="PTHR48081">
    <property type="entry name" value="AB HYDROLASE SUPERFAMILY PROTEIN C4A8.06C"/>
    <property type="match status" value="1"/>
</dbReference>
<dbReference type="SUPFAM" id="SSF53474">
    <property type="entry name" value="alpha/beta-Hydrolases"/>
    <property type="match status" value="1"/>
</dbReference>
<dbReference type="InterPro" id="IPR029058">
    <property type="entry name" value="AB_hydrolase_fold"/>
</dbReference>
<gene>
    <name evidence="4" type="ORF">OU798_05780</name>
</gene>
<dbReference type="GO" id="GO:0016787">
    <property type="term" value="F:hydrolase activity"/>
    <property type="evidence" value="ECO:0007669"/>
    <property type="project" value="UniProtKB-KW"/>
</dbReference>
<dbReference type="RefSeq" id="WP_343332176.1">
    <property type="nucleotide sequence ID" value="NZ_JAPOHD010000010.1"/>
</dbReference>
<accession>A0A9X3F4X1</accession>
<evidence type="ECO:0000256" key="2">
    <source>
        <dbReference type="SAM" id="SignalP"/>
    </source>
</evidence>
<dbReference type="Gene3D" id="3.40.50.1820">
    <property type="entry name" value="alpha/beta hydrolase"/>
    <property type="match status" value="1"/>
</dbReference>
<evidence type="ECO:0000256" key="1">
    <source>
        <dbReference type="ARBA" id="ARBA00022801"/>
    </source>
</evidence>
<sequence>MLKNNLLFSMLILLSSAVFSQERYTDPVFDEINVETLTYATKDGKDLDLDIYVPQADAEIERVTLIYVHGGGFSGGERNRENIQKFCTRMANYGYVVASLSYRLTRKEKPTAFGCDCPSSDKLNTFYAAVEDVQDATFFLIENRHQFGIDPQKIILAGSSAGAETALNTAYQPPYCYGLDSGPVSFAGVIGMAGAIPDTTVIYNESAVPSLLFHGTDDQLVPYSTAPHHYCKQDKPGYIILHGSHTIAEKLHVLNTPYWLHSSCGAGHEIASKPLEDYFDVITEFCYIFVVKGDGDERHTIIEGKQNTEKYTPYNFCTE</sequence>
<dbReference type="InterPro" id="IPR050300">
    <property type="entry name" value="GDXG_lipolytic_enzyme"/>
</dbReference>
<dbReference type="EMBL" id="JAPOHD010000010">
    <property type="protein sequence ID" value="MCY1719842.1"/>
    <property type="molecule type" value="Genomic_DNA"/>
</dbReference>
<dbReference type="Pfam" id="PF20434">
    <property type="entry name" value="BD-FAE"/>
    <property type="match status" value="1"/>
</dbReference>
<feature type="domain" description="BD-FAE-like" evidence="3">
    <location>
        <begin position="49"/>
        <end position="171"/>
    </location>
</feature>
<organism evidence="4 5">
    <name type="scientific">Draconibacterium aestuarii</name>
    <dbReference type="NCBI Taxonomy" id="2998507"/>
    <lineage>
        <taxon>Bacteria</taxon>
        <taxon>Pseudomonadati</taxon>
        <taxon>Bacteroidota</taxon>
        <taxon>Bacteroidia</taxon>
        <taxon>Marinilabiliales</taxon>
        <taxon>Prolixibacteraceae</taxon>
        <taxon>Draconibacterium</taxon>
    </lineage>
</organism>
<keyword evidence="2" id="KW-0732">Signal</keyword>
<dbReference type="PANTHER" id="PTHR48081:SF13">
    <property type="entry name" value="ALPHA_BETA HYDROLASE"/>
    <property type="match status" value="1"/>
</dbReference>
<reference evidence="4" key="1">
    <citation type="submission" date="2022-11" db="EMBL/GenBank/DDBJ databases">
        <title>Marilongibacter aestuarii gen. nov., sp. nov., isolated from tidal flat sediment.</title>
        <authorList>
            <person name="Jiayan W."/>
        </authorList>
    </citation>
    <scope>NUCLEOTIDE SEQUENCE</scope>
    <source>
        <strain evidence="4">Z1-6</strain>
    </source>
</reference>
<evidence type="ECO:0000313" key="4">
    <source>
        <dbReference type="EMBL" id="MCY1719842.1"/>
    </source>
</evidence>